<evidence type="ECO:0000313" key="2">
    <source>
        <dbReference type="EMBL" id="CAE7274569.1"/>
    </source>
</evidence>
<evidence type="ECO:0000313" key="3">
    <source>
        <dbReference type="Proteomes" id="UP000649617"/>
    </source>
</evidence>
<sequence length="241" mass="26700">NKDTEFVKLLASPEDQQRFEGLTSRPQDKSALAHAVHLSMRDGVGNVVPVEVFHVRTEDVDNQPRHLVGIREYSEELRPQPSFGSSFVGSLSFTSQAPQAPPSALQTAVRNGQASDSDESSNETAGSKHSLEEAWVLIDATSGLQILGASSVFVEKTSVEFNDSSHFLDIVADDERSFFMSAFLQKFEAAAAERTGEFLLSFTAALPEGPCRTRWRFRPEMHGEMFLVRGVLRRLKKISKL</sequence>
<comment type="caution">
    <text evidence="2">The sequence shown here is derived from an EMBL/GenBank/DDBJ whole genome shotgun (WGS) entry which is preliminary data.</text>
</comment>
<proteinExistence type="predicted"/>
<organism evidence="2 3">
    <name type="scientific">Symbiodinium pilosum</name>
    <name type="common">Dinoflagellate</name>
    <dbReference type="NCBI Taxonomy" id="2952"/>
    <lineage>
        <taxon>Eukaryota</taxon>
        <taxon>Sar</taxon>
        <taxon>Alveolata</taxon>
        <taxon>Dinophyceae</taxon>
        <taxon>Suessiales</taxon>
        <taxon>Symbiodiniaceae</taxon>
        <taxon>Symbiodinium</taxon>
    </lineage>
</organism>
<reference evidence="2" key="1">
    <citation type="submission" date="2021-02" db="EMBL/GenBank/DDBJ databases">
        <authorList>
            <person name="Dougan E. K."/>
            <person name="Rhodes N."/>
            <person name="Thang M."/>
            <person name="Chan C."/>
        </authorList>
    </citation>
    <scope>NUCLEOTIDE SEQUENCE</scope>
</reference>
<accession>A0A812MN37</accession>
<dbReference type="AlphaFoldDB" id="A0A812MN37"/>
<protein>
    <submittedName>
        <fullName evidence="2">Uncharacterized protein</fullName>
    </submittedName>
</protein>
<dbReference type="OrthoDB" id="10635738at2759"/>
<feature type="non-terminal residue" evidence="2">
    <location>
        <position position="1"/>
    </location>
</feature>
<feature type="region of interest" description="Disordered" evidence="1">
    <location>
        <begin position="93"/>
        <end position="127"/>
    </location>
</feature>
<dbReference type="Proteomes" id="UP000649617">
    <property type="component" value="Unassembled WGS sequence"/>
</dbReference>
<name>A0A812MN37_SYMPI</name>
<dbReference type="EMBL" id="CAJNIZ010008974">
    <property type="protein sequence ID" value="CAE7274569.1"/>
    <property type="molecule type" value="Genomic_DNA"/>
</dbReference>
<keyword evidence="3" id="KW-1185">Reference proteome</keyword>
<evidence type="ECO:0000256" key="1">
    <source>
        <dbReference type="SAM" id="MobiDB-lite"/>
    </source>
</evidence>
<feature type="compositionally biased region" description="Polar residues" evidence="1">
    <location>
        <begin position="104"/>
        <end position="115"/>
    </location>
</feature>
<gene>
    <name evidence="2" type="ORF">SPIL2461_LOCUS6098</name>
</gene>
<feature type="non-terminal residue" evidence="2">
    <location>
        <position position="241"/>
    </location>
</feature>